<dbReference type="Proteomes" id="UP000294887">
    <property type="component" value="Unassembled WGS sequence"/>
</dbReference>
<accession>A0A4R1EXV3</accession>
<dbReference type="RefSeq" id="WP_131906438.1">
    <property type="nucleotide sequence ID" value="NZ_BAAAFU010000006.1"/>
</dbReference>
<keyword evidence="1" id="KW-1133">Transmembrane helix</keyword>
<keyword evidence="1" id="KW-0812">Transmembrane</keyword>
<evidence type="ECO:0000313" key="2">
    <source>
        <dbReference type="EMBL" id="TCJ84699.1"/>
    </source>
</evidence>
<gene>
    <name evidence="2" type="ORF">EV695_2659</name>
</gene>
<organism evidence="2 3">
    <name type="scientific">Cocleimonas flava</name>
    <dbReference type="NCBI Taxonomy" id="634765"/>
    <lineage>
        <taxon>Bacteria</taxon>
        <taxon>Pseudomonadati</taxon>
        <taxon>Pseudomonadota</taxon>
        <taxon>Gammaproteobacteria</taxon>
        <taxon>Thiotrichales</taxon>
        <taxon>Thiotrichaceae</taxon>
        <taxon>Cocleimonas</taxon>
    </lineage>
</organism>
<dbReference type="Pfam" id="PF11948">
    <property type="entry name" value="DUF3465"/>
    <property type="match status" value="1"/>
</dbReference>
<dbReference type="EMBL" id="SMFQ01000004">
    <property type="protein sequence ID" value="TCJ84699.1"/>
    <property type="molecule type" value="Genomic_DNA"/>
</dbReference>
<keyword evidence="3" id="KW-1185">Reference proteome</keyword>
<keyword evidence="1" id="KW-0472">Membrane</keyword>
<dbReference type="InterPro" id="IPR021856">
    <property type="entry name" value="DUF3465"/>
</dbReference>
<sequence>MTLKTNNKKRRNYPFKRQLNRKVRRIIFMLVAAAIATGINYYNTNFKKSDNSHVELSENHNSSGIQKDQLFSNKHQTQALAQLEKAKDQTNSRFWVGLNATVIKLLKDDLTGSRHQKFLIKVENGMTLLVSHNIDLAPRVPIKQNDQISLQGRYEWNNRGGVIHWTHHDPKGKKAGGWISVNGKKYK</sequence>
<evidence type="ECO:0000256" key="1">
    <source>
        <dbReference type="SAM" id="Phobius"/>
    </source>
</evidence>
<reference evidence="2 3" key="1">
    <citation type="submission" date="2019-03" db="EMBL/GenBank/DDBJ databases">
        <title>Genomic Encyclopedia of Type Strains, Phase IV (KMG-IV): sequencing the most valuable type-strain genomes for metagenomic binning, comparative biology and taxonomic classification.</title>
        <authorList>
            <person name="Goeker M."/>
        </authorList>
    </citation>
    <scope>NUCLEOTIDE SEQUENCE [LARGE SCALE GENOMIC DNA]</scope>
    <source>
        <strain evidence="2 3">DSM 24830</strain>
    </source>
</reference>
<name>A0A4R1EXV3_9GAMM</name>
<dbReference type="AlphaFoldDB" id="A0A4R1EXV3"/>
<proteinExistence type="predicted"/>
<feature type="transmembrane region" description="Helical" evidence="1">
    <location>
        <begin position="26"/>
        <end position="42"/>
    </location>
</feature>
<evidence type="ECO:0000313" key="3">
    <source>
        <dbReference type="Proteomes" id="UP000294887"/>
    </source>
</evidence>
<protein>
    <submittedName>
        <fullName evidence="2">Uncharacterized protein DUF3465</fullName>
    </submittedName>
</protein>
<dbReference type="OrthoDB" id="195616at2"/>
<comment type="caution">
    <text evidence="2">The sequence shown here is derived from an EMBL/GenBank/DDBJ whole genome shotgun (WGS) entry which is preliminary data.</text>
</comment>